<reference evidence="1" key="1">
    <citation type="journal article" date="2021" name="J. Hered.">
        <title>Genome Assembly of Salicaceae Populus deltoides (Eastern Cottonwood) I-69 Based on Nanopore Sequencing and Hi-C Technologies.</title>
        <authorList>
            <person name="Bai S."/>
            <person name="Wu H."/>
            <person name="Zhang J."/>
            <person name="Pan Z."/>
            <person name="Zhao W."/>
            <person name="Li Z."/>
            <person name="Tong C."/>
        </authorList>
    </citation>
    <scope>NUCLEOTIDE SEQUENCE</scope>
    <source>
        <tissue evidence="1">Leaf</tissue>
    </source>
</reference>
<keyword evidence="2" id="KW-1185">Reference proteome</keyword>
<evidence type="ECO:0000313" key="2">
    <source>
        <dbReference type="Proteomes" id="UP000807159"/>
    </source>
</evidence>
<comment type="caution">
    <text evidence="1">The sequence shown here is derived from an EMBL/GenBank/DDBJ whole genome shotgun (WGS) entry which is preliminary data.</text>
</comment>
<proteinExistence type="predicted"/>
<sequence length="250" mass="27058">MAIENLLFWYLFSRFKIQEKFRIIIYQLSVLECDALSSYQASFALSASDSQYPTPKTQKADGFSAEDASVGSRAEHVNPSLDSFLAEDVQGDFVDPSFFLDDPVSGLSLSSMELISASVNWVASPSSVRLQLSPIRVIAHPLCGCPSRRSGIHFYQSRDFFGSNVRHANARATGDPSSGSLQIACDVALLGLILVTRLYVLGPFVSVGVSQWQTILMQGVLLVCSCCVAIFAIEELGGACYGGIFVTSAE</sequence>
<name>A0A8T2WW18_POPDE</name>
<organism evidence="1 2">
    <name type="scientific">Populus deltoides</name>
    <name type="common">Eastern poplar</name>
    <name type="synonym">Eastern cottonwood</name>
    <dbReference type="NCBI Taxonomy" id="3696"/>
    <lineage>
        <taxon>Eukaryota</taxon>
        <taxon>Viridiplantae</taxon>
        <taxon>Streptophyta</taxon>
        <taxon>Embryophyta</taxon>
        <taxon>Tracheophyta</taxon>
        <taxon>Spermatophyta</taxon>
        <taxon>Magnoliopsida</taxon>
        <taxon>eudicotyledons</taxon>
        <taxon>Gunneridae</taxon>
        <taxon>Pentapetalae</taxon>
        <taxon>rosids</taxon>
        <taxon>fabids</taxon>
        <taxon>Malpighiales</taxon>
        <taxon>Salicaceae</taxon>
        <taxon>Saliceae</taxon>
        <taxon>Populus</taxon>
    </lineage>
</organism>
<accession>A0A8T2WW18</accession>
<dbReference type="AlphaFoldDB" id="A0A8T2WW18"/>
<dbReference type="EMBL" id="JACEGQ020000017">
    <property type="protein sequence ID" value="KAH8484161.1"/>
    <property type="molecule type" value="Genomic_DNA"/>
</dbReference>
<dbReference type="Proteomes" id="UP000807159">
    <property type="component" value="Chromosome 17"/>
</dbReference>
<evidence type="ECO:0000313" key="1">
    <source>
        <dbReference type="EMBL" id="KAH8484161.1"/>
    </source>
</evidence>
<gene>
    <name evidence="1" type="ORF">H0E87_028550</name>
</gene>
<protein>
    <submittedName>
        <fullName evidence="1">Uncharacterized protein</fullName>
    </submittedName>
</protein>